<evidence type="ECO:0000313" key="2">
    <source>
        <dbReference type="EMBL" id="GLZ76716.1"/>
    </source>
</evidence>
<dbReference type="PANTHER" id="PTHR46832">
    <property type="entry name" value="5'-METHYLTHIOADENOSINE/S-ADENOSYLHOMOCYSTEINE NUCLEOSIDASE"/>
    <property type="match status" value="1"/>
</dbReference>
<dbReference type="Pfam" id="PF01048">
    <property type="entry name" value="PNP_UDP_1"/>
    <property type="match status" value="1"/>
</dbReference>
<name>A0A9W6W8Q2_9ACTN</name>
<dbReference type="SUPFAM" id="SSF53167">
    <property type="entry name" value="Purine and uridine phosphorylases"/>
    <property type="match status" value="1"/>
</dbReference>
<dbReference type="GO" id="GO:0008782">
    <property type="term" value="F:adenosylhomocysteine nucleosidase activity"/>
    <property type="evidence" value="ECO:0007669"/>
    <property type="project" value="TreeGrafter"/>
</dbReference>
<gene>
    <name evidence="2" type="ORF">Afil01_15230</name>
</gene>
<dbReference type="AlphaFoldDB" id="A0A9W6W8Q2"/>
<organism evidence="2 3">
    <name type="scientific">Actinorhabdospora filicis</name>
    <dbReference type="NCBI Taxonomy" id="1785913"/>
    <lineage>
        <taxon>Bacteria</taxon>
        <taxon>Bacillati</taxon>
        <taxon>Actinomycetota</taxon>
        <taxon>Actinomycetes</taxon>
        <taxon>Micromonosporales</taxon>
        <taxon>Micromonosporaceae</taxon>
        <taxon>Actinorhabdospora</taxon>
    </lineage>
</organism>
<dbReference type="GO" id="GO:0005829">
    <property type="term" value="C:cytosol"/>
    <property type="evidence" value="ECO:0007669"/>
    <property type="project" value="TreeGrafter"/>
</dbReference>
<dbReference type="InterPro" id="IPR035994">
    <property type="entry name" value="Nucleoside_phosphorylase_sf"/>
</dbReference>
<reference evidence="2" key="1">
    <citation type="submission" date="2023-03" db="EMBL/GenBank/DDBJ databases">
        <title>Actinorhabdospora filicis NBRC 111898.</title>
        <authorList>
            <person name="Ichikawa N."/>
            <person name="Sato H."/>
            <person name="Tonouchi N."/>
        </authorList>
    </citation>
    <scope>NUCLEOTIDE SEQUENCE</scope>
    <source>
        <strain evidence="2">NBRC 111898</strain>
    </source>
</reference>
<dbReference type="GO" id="GO:0019284">
    <property type="term" value="P:L-methionine salvage from S-adenosylmethionine"/>
    <property type="evidence" value="ECO:0007669"/>
    <property type="project" value="TreeGrafter"/>
</dbReference>
<dbReference type="Proteomes" id="UP001165079">
    <property type="component" value="Unassembled WGS sequence"/>
</dbReference>
<dbReference type="Gene3D" id="3.40.50.1580">
    <property type="entry name" value="Nucleoside phosphorylase domain"/>
    <property type="match status" value="1"/>
</dbReference>
<dbReference type="GO" id="GO:0009116">
    <property type="term" value="P:nucleoside metabolic process"/>
    <property type="evidence" value="ECO:0007669"/>
    <property type="project" value="InterPro"/>
</dbReference>
<evidence type="ECO:0000259" key="1">
    <source>
        <dbReference type="Pfam" id="PF01048"/>
    </source>
</evidence>
<dbReference type="EMBL" id="BSTX01000001">
    <property type="protein sequence ID" value="GLZ76716.1"/>
    <property type="molecule type" value="Genomic_DNA"/>
</dbReference>
<feature type="domain" description="Nucleoside phosphorylase" evidence="1">
    <location>
        <begin position="7"/>
        <end position="234"/>
    </location>
</feature>
<accession>A0A9W6W8Q2</accession>
<dbReference type="PANTHER" id="PTHR46832:SF1">
    <property type="entry name" value="5'-METHYLTHIOADENOSINE_S-ADENOSYLHOMOCYSTEINE NUCLEOSIDASE"/>
    <property type="match status" value="1"/>
</dbReference>
<dbReference type="InterPro" id="IPR000845">
    <property type="entry name" value="Nucleoside_phosphorylase_d"/>
</dbReference>
<comment type="caution">
    <text evidence="2">The sequence shown here is derived from an EMBL/GenBank/DDBJ whole genome shotgun (WGS) entry which is preliminary data.</text>
</comment>
<evidence type="ECO:0000313" key="3">
    <source>
        <dbReference type="Proteomes" id="UP001165079"/>
    </source>
</evidence>
<sequence>MAVLCAALPLEYGAVRDLSPGPVSREELGGVHYETSSLGGWKVVLAFIGRENTAAAIQVQRMITALDPQVAMLVGIAGGRYVSHGDVIAADCVYDYEAGRDDDEGSYSRVKSLHSAAGLVAIAQTVAIDAAWPGRLAQPPDPMPRAYVAPLASGGKVVTGSGSHTARLIERRCDDARGVETEGFGFLAAVRANDGVDGIVLRGVSDLLGDKTSDGDRVWQPRAARHAAAFAFELLSRTEPRPVTPRESGEPVMVNNGIENSGGGNAHLGIGGQGNSGNTVGTVGTSHGDVRIEWTPLAPTELDELRVAIKRLLALLSTHAGAIAGRDAEYEHAVRELETSVRGGRPESGRVLAALRSIGSFAAALTGVRQAIEAVQTLINAK</sequence>
<keyword evidence="3" id="KW-1185">Reference proteome</keyword>
<dbReference type="RefSeq" id="WP_285661879.1">
    <property type="nucleotide sequence ID" value="NZ_BSTX01000001.1"/>
</dbReference>
<dbReference type="GO" id="GO:0008930">
    <property type="term" value="F:methylthioadenosine nucleosidase activity"/>
    <property type="evidence" value="ECO:0007669"/>
    <property type="project" value="TreeGrafter"/>
</dbReference>
<proteinExistence type="predicted"/>
<protein>
    <recommendedName>
        <fullName evidence="1">Nucleoside phosphorylase domain-containing protein</fullName>
    </recommendedName>
</protein>